<dbReference type="InterPro" id="IPR015676">
    <property type="entry name" value="Tob1/2"/>
</dbReference>
<dbReference type="PANTHER" id="PTHR17537">
    <property type="entry name" value="TRANSDUCER OF ERBB2 TOB"/>
    <property type="match status" value="1"/>
</dbReference>
<comment type="similarity">
    <text evidence="1">Belongs to the BTG family.</text>
</comment>
<keyword evidence="2" id="KW-0597">Phosphoprotein</keyword>
<evidence type="ECO:0000259" key="3">
    <source>
        <dbReference type="SMART" id="SM00099"/>
    </source>
</evidence>
<reference evidence="4" key="1">
    <citation type="submission" date="2015-03" db="EMBL/GenBank/DDBJ databases">
        <title>Wuchereria bancrofti Genome Sequencing Papua New Guinea Strain.</title>
        <authorList>
            <person name="Small S.T."/>
            <person name="Serre D."/>
            <person name="Zimmerman P.A."/>
        </authorList>
    </citation>
    <scope>NUCLEOTIDE SEQUENCE [LARGE SCALE GENOMIC DNA]</scope>
    <source>
        <strain evidence="4">pt0022</strain>
    </source>
</reference>
<dbReference type="GO" id="GO:0005737">
    <property type="term" value="C:cytoplasm"/>
    <property type="evidence" value="ECO:0007669"/>
    <property type="project" value="TreeGrafter"/>
</dbReference>
<name>A0AAF5RY35_WUCBA</name>
<protein>
    <recommendedName>
        <fullName evidence="3">Anti-proliferative protein domain-containing protein</fullName>
    </recommendedName>
</protein>
<dbReference type="Pfam" id="PF07742">
    <property type="entry name" value="BTG"/>
    <property type="match status" value="1"/>
</dbReference>
<dbReference type="GO" id="GO:0003714">
    <property type="term" value="F:transcription corepressor activity"/>
    <property type="evidence" value="ECO:0007669"/>
    <property type="project" value="TreeGrafter"/>
</dbReference>
<evidence type="ECO:0000256" key="2">
    <source>
        <dbReference type="ARBA" id="ARBA00022553"/>
    </source>
</evidence>
<dbReference type="PANTHER" id="PTHR17537:SF5">
    <property type="entry name" value="TRANSDUCER OF ERBB2, ISOFORM A"/>
    <property type="match status" value="1"/>
</dbReference>
<dbReference type="InterPro" id="IPR036054">
    <property type="entry name" value="BTG-like_sf"/>
</dbReference>
<sequence>MYTELKELINFLAIYMHHRIPRRRICLFMESYSNHLAGRFLGKWKPEEPEYGEKERTLVIKTGDCLDQIVSTIATSIGIVEEDLAACFPSPMIAYCNPGVVSCQMMNYAHMITVWMGDVNADVNFTPIPDGIAFFCETPAILYNVLNSNGNVMDKTKYPFCFVPKNKELKSQRCILLQLISSMDDYAYDLVWSGFIFENEIPPLLFRYTTKENCPFTARLFADTRFGCHRSRPDHKAMRRIQHAAAYLAVTNDSAGYNSASVCYSQQLNANNKFAPITSPSVPLASSSSLAAAAAAAAAAASIGQKNCDTINSMTASDAITNAVNVITNAVTSNDSKRLLLDPSLIPSNPLPESM</sequence>
<dbReference type="Gene3D" id="3.90.640.90">
    <property type="entry name" value="Anti-proliferative protein, N-terminal domain"/>
    <property type="match status" value="1"/>
</dbReference>
<dbReference type="WBParaSite" id="mrna-Wban_10873">
    <property type="protein sequence ID" value="mrna-Wban_10873"/>
    <property type="gene ID" value="Wban_10873"/>
</dbReference>
<evidence type="ECO:0000313" key="4">
    <source>
        <dbReference type="Proteomes" id="UP000093561"/>
    </source>
</evidence>
<dbReference type="SUPFAM" id="SSF160696">
    <property type="entry name" value="BTG domain-like"/>
    <property type="match status" value="1"/>
</dbReference>
<organism evidence="4 5">
    <name type="scientific">Wuchereria bancrofti</name>
    <dbReference type="NCBI Taxonomy" id="6293"/>
    <lineage>
        <taxon>Eukaryota</taxon>
        <taxon>Metazoa</taxon>
        <taxon>Ecdysozoa</taxon>
        <taxon>Nematoda</taxon>
        <taxon>Chromadorea</taxon>
        <taxon>Rhabditida</taxon>
        <taxon>Spirurina</taxon>
        <taxon>Spiruromorpha</taxon>
        <taxon>Filarioidea</taxon>
        <taxon>Onchocercidae</taxon>
        <taxon>Wuchereria</taxon>
    </lineage>
</organism>
<dbReference type="GO" id="GO:0005634">
    <property type="term" value="C:nucleus"/>
    <property type="evidence" value="ECO:0007669"/>
    <property type="project" value="TreeGrafter"/>
</dbReference>
<proteinExistence type="inferred from homology"/>
<dbReference type="Proteomes" id="UP000093561">
    <property type="component" value="Unassembled WGS sequence"/>
</dbReference>
<dbReference type="AlphaFoldDB" id="A0AAF5RY35"/>
<evidence type="ECO:0000256" key="1">
    <source>
        <dbReference type="ARBA" id="ARBA00007989"/>
    </source>
</evidence>
<dbReference type="SMART" id="SM00099">
    <property type="entry name" value="btg1"/>
    <property type="match status" value="1"/>
</dbReference>
<evidence type="ECO:0000313" key="5">
    <source>
        <dbReference type="WBParaSite" id="mrna-Wban_10873"/>
    </source>
</evidence>
<accession>A0AAF5RY35</accession>
<dbReference type="InterPro" id="IPR002087">
    <property type="entry name" value="Anti_prolifrtn"/>
</dbReference>
<reference evidence="5" key="3">
    <citation type="submission" date="2024-02" db="UniProtKB">
        <authorList>
            <consortium name="WormBaseParasite"/>
        </authorList>
    </citation>
    <scope>IDENTIFICATION</scope>
    <source>
        <strain evidence="5">pt0022</strain>
    </source>
</reference>
<feature type="domain" description="Anti-proliferative protein" evidence="3">
    <location>
        <begin position="1"/>
        <end position="108"/>
    </location>
</feature>
<reference evidence="4" key="2">
    <citation type="journal article" date="2016" name="Mol. Ecol.">
        <title>Population genomics of the filarial nematode parasite Wuchereria bancrofti from mosquitoes.</title>
        <authorList>
            <person name="Small S.T."/>
            <person name="Reimer L.J."/>
            <person name="Tisch D.J."/>
            <person name="King C.L."/>
            <person name="Christensen B.M."/>
            <person name="Siba P.M."/>
            <person name="Kazura J.W."/>
            <person name="Serre D."/>
            <person name="Zimmerman P.A."/>
        </authorList>
    </citation>
    <scope>NUCLEOTIDE SEQUENCE</scope>
    <source>
        <strain evidence="4">pt0022</strain>
    </source>
</reference>